<evidence type="ECO:0000256" key="1">
    <source>
        <dbReference type="SAM" id="Phobius"/>
    </source>
</evidence>
<dbReference type="RefSeq" id="WP_186735030.1">
    <property type="nucleotide sequence ID" value="NZ_VFIA01000001.1"/>
</dbReference>
<keyword evidence="1" id="KW-1133">Transmembrane helix</keyword>
<feature type="transmembrane region" description="Helical" evidence="1">
    <location>
        <begin position="280"/>
        <end position="302"/>
    </location>
</feature>
<keyword evidence="1" id="KW-0472">Membrane</keyword>
<feature type="transmembrane region" description="Helical" evidence="1">
    <location>
        <begin position="94"/>
        <end position="113"/>
    </location>
</feature>
<feature type="transmembrane region" description="Helical" evidence="1">
    <location>
        <begin position="181"/>
        <end position="199"/>
    </location>
</feature>
<feature type="transmembrane region" description="Helical" evidence="1">
    <location>
        <begin position="125"/>
        <end position="145"/>
    </location>
</feature>
<name>A0ABR6VZB3_9BACT</name>
<feature type="transmembrane region" description="Helical" evidence="1">
    <location>
        <begin position="39"/>
        <end position="61"/>
    </location>
</feature>
<feature type="transmembrane region" description="Helical" evidence="1">
    <location>
        <begin position="314"/>
        <end position="347"/>
    </location>
</feature>
<accession>A0ABR6VZB3</accession>
<protein>
    <recommendedName>
        <fullName evidence="4">ABC transporter permease</fullName>
    </recommendedName>
</protein>
<feature type="transmembrane region" description="Helical" evidence="1">
    <location>
        <begin position="13"/>
        <end position="32"/>
    </location>
</feature>
<evidence type="ECO:0008006" key="4">
    <source>
        <dbReference type="Google" id="ProtNLM"/>
    </source>
</evidence>
<evidence type="ECO:0000313" key="3">
    <source>
        <dbReference type="Proteomes" id="UP000700732"/>
    </source>
</evidence>
<dbReference type="Proteomes" id="UP000700732">
    <property type="component" value="Unassembled WGS sequence"/>
</dbReference>
<dbReference type="EMBL" id="VFIA01000001">
    <property type="protein sequence ID" value="MBC3789667.1"/>
    <property type="molecule type" value="Genomic_DNA"/>
</dbReference>
<gene>
    <name evidence="2" type="ORF">FH603_148</name>
</gene>
<keyword evidence="1" id="KW-0812">Transmembrane</keyword>
<keyword evidence="3" id="KW-1185">Reference proteome</keyword>
<sequence length="357" mass="41505">MLTVLYRVLVLPFYIRNAGTFGLVFYFAFGFMRPMDHEALIASALGSFFLLILFALAWVLYTARTVSFIRGQLAIPEHLFLQTFRLVPIRRRCFYWFVLFTQLLLPIIGYAAWMLARAVHYQSWASLLFIILAVLCLLIGSVLAVDYRLLRPAPDTVRLPSLRFRLPYELFFPTYWLRHEPLSLVFTKLISCGILVGICRLYPTDDYDQRLLLIGLMLAIITHSQVGRQLHQFEQRYLLLLANLPLSVARRFGQYALIYGLIWFPELLIVLHNGPISVPVYYLIGLWLTGWGWIMLLHSLGYSRSINPDRWQIAIFWGFIGGLLAIMFGWPLLAWGVVGWLVAVGYWYRSSRRRVQL</sequence>
<organism evidence="2 3">
    <name type="scientific">Spirosoma utsteinense</name>
    <dbReference type="NCBI Taxonomy" id="2585773"/>
    <lineage>
        <taxon>Bacteria</taxon>
        <taxon>Pseudomonadati</taxon>
        <taxon>Bacteroidota</taxon>
        <taxon>Cytophagia</taxon>
        <taxon>Cytophagales</taxon>
        <taxon>Cytophagaceae</taxon>
        <taxon>Spirosoma</taxon>
    </lineage>
</organism>
<feature type="transmembrane region" description="Helical" evidence="1">
    <location>
        <begin position="252"/>
        <end position="271"/>
    </location>
</feature>
<comment type="caution">
    <text evidence="2">The sequence shown here is derived from an EMBL/GenBank/DDBJ whole genome shotgun (WGS) entry which is preliminary data.</text>
</comment>
<proteinExistence type="predicted"/>
<evidence type="ECO:0000313" key="2">
    <source>
        <dbReference type="EMBL" id="MBC3789667.1"/>
    </source>
</evidence>
<reference evidence="2 3" key="1">
    <citation type="submission" date="2019-06" db="EMBL/GenBank/DDBJ databases">
        <title>Spirosoma utsteinense sp. nov. isolated from Antarctic ice-free soils.</title>
        <authorList>
            <person name="Tahon G."/>
        </authorList>
    </citation>
    <scope>NUCLEOTIDE SEQUENCE [LARGE SCALE GENOMIC DNA]</scope>
    <source>
        <strain evidence="2 3">LMG 31447</strain>
    </source>
</reference>